<sequence>MVKRKELTTAQRGAILYGYYRGDSYSKIAAVGCGHITVSDIYILKLVPLHPNHELVVLVSSQHHVLSPLILRANMVACARNTRIGRKKTGLKSCGVTSQTFLQFQQARHSRVWREPTEVWRPACVSKTVKHSPSRMIGHAFLVKS</sequence>
<name>A0A9N9BL46_9GLOM</name>
<accession>A0A9N9BL46</accession>
<dbReference type="EMBL" id="CAJVPL010001382">
    <property type="protein sequence ID" value="CAG8568324.1"/>
    <property type="molecule type" value="Genomic_DNA"/>
</dbReference>
<comment type="caution">
    <text evidence="1">The sequence shown here is derived from an EMBL/GenBank/DDBJ whole genome shotgun (WGS) entry which is preliminary data.</text>
</comment>
<evidence type="ECO:0000313" key="1">
    <source>
        <dbReference type="EMBL" id="CAG8568324.1"/>
    </source>
</evidence>
<gene>
    <name evidence="1" type="ORF">AGERDE_LOCUS7508</name>
</gene>
<organism evidence="1 2">
    <name type="scientific">Ambispora gerdemannii</name>
    <dbReference type="NCBI Taxonomy" id="144530"/>
    <lineage>
        <taxon>Eukaryota</taxon>
        <taxon>Fungi</taxon>
        <taxon>Fungi incertae sedis</taxon>
        <taxon>Mucoromycota</taxon>
        <taxon>Glomeromycotina</taxon>
        <taxon>Glomeromycetes</taxon>
        <taxon>Archaeosporales</taxon>
        <taxon>Ambisporaceae</taxon>
        <taxon>Ambispora</taxon>
    </lineage>
</organism>
<reference evidence="1" key="1">
    <citation type="submission" date="2021-06" db="EMBL/GenBank/DDBJ databases">
        <authorList>
            <person name="Kallberg Y."/>
            <person name="Tangrot J."/>
            <person name="Rosling A."/>
        </authorList>
    </citation>
    <scope>NUCLEOTIDE SEQUENCE</scope>
    <source>
        <strain evidence="1">MT106</strain>
    </source>
</reference>
<keyword evidence="2" id="KW-1185">Reference proteome</keyword>
<evidence type="ECO:0000313" key="2">
    <source>
        <dbReference type="Proteomes" id="UP000789831"/>
    </source>
</evidence>
<dbReference type="Proteomes" id="UP000789831">
    <property type="component" value="Unassembled WGS sequence"/>
</dbReference>
<proteinExistence type="predicted"/>
<protein>
    <submittedName>
        <fullName evidence="1">3182_t:CDS:1</fullName>
    </submittedName>
</protein>
<dbReference type="AlphaFoldDB" id="A0A9N9BL46"/>